<evidence type="ECO:0000313" key="2">
    <source>
        <dbReference type="Proteomes" id="UP000011747"/>
    </source>
</evidence>
<dbReference type="EMBL" id="ACWF01000170">
    <property type="protein sequence ID" value="EHL72389.1"/>
    <property type="molecule type" value="Genomic_DNA"/>
</dbReference>
<organism evidence="1 2">
    <name type="scientific">Bacillus smithii 7_3_47FAA</name>
    <dbReference type="NCBI Taxonomy" id="665952"/>
    <lineage>
        <taxon>Bacteria</taxon>
        <taxon>Bacillati</taxon>
        <taxon>Bacillota</taxon>
        <taxon>Bacilli</taxon>
        <taxon>Bacillales</taxon>
        <taxon>Bacillaceae</taxon>
        <taxon>Bacillus</taxon>
    </lineage>
</organism>
<proteinExistence type="predicted"/>
<dbReference type="AlphaFoldDB" id="G9QQS0"/>
<keyword evidence="2" id="KW-1185">Reference proteome</keyword>
<gene>
    <name evidence="1" type="ORF">HMPREF1015_02343</name>
</gene>
<reference evidence="1 2" key="1">
    <citation type="submission" date="2011-09" db="EMBL/GenBank/DDBJ databases">
        <title>The Genome Sequence of Bacillus smithii 7_3_47FAA.</title>
        <authorList>
            <consortium name="The Broad Institute Genome Sequencing Platform"/>
            <person name="Earl A."/>
            <person name="Ward D."/>
            <person name="Feldgarden M."/>
            <person name="Gevers D."/>
            <person name="Daigneault M."/>
            <person name="Strauss J."/>
            <person name="Allen-Vercoe E."/>
            <person name="Young S.K."/>
            <person name="Zeng Q."/>
            <person name="Gargeya S."/>
            <person name="Fitzgerald M."/>
            <person name="Haas B."/>
            <person name="Abouelleil A."/>
            <person name="Alvarado L."/>
            <person name="Arachchi H.M."/>
            <person name="Berlin A."/>
            <person name="Brown A."/>
            <person name="Chapman S.B."/>
            <person name="Chen Z."/>
            <person name="Dunbar C."/>
            <person name="Freedman E."/>
            <person name="Gearin G."/>
            <person name="Goldberg J."/>
            <person name="Griggs A."/>
            <person name="Gujja S."/>
            <person name="Heiman D."/>
            <person name="Howarth C."/>
            <person name="Larson L."/>
            <person name="Lui A."/>
            <person name="MacDonald P.J.P."/>
            <person name="Montmayeur A."/>
            <person name="Murphy C."/>
            <person name="Neiman D."/>
            <person name="Pearson M."/>
            <person name="Priest M."/>
            <person name="Roberts A."/>
            <person name="Saif S."/>
            <person name="Shea T."/>
            <person name="Shenoy N."/>
            <person name="Sisk P."/>
            <person name="Stolte C."/>
            <person name="Sykes S."/>
            <person name="Wortman J."/>
            <person name="Nusbaum C."/>
            <person name="Birren B."/>
        </authorList>
    </citation>
    <scope>NUCLEOTIDE SEQUENCE [LARGE SCALE GENOMIC DNA]</scope>
    <source>
        <strain evidence="1 2">7_3_47FAA</strain>
    </source>
</reference>
<dbReference type="HOGENOM" id="CLU_3164849_0_0_9"/>
<name>G9QQS0_9BACI</name>
<sequence length="47" mass="5414">MLRKEAILKEIAPTERATKGKNRLSRAMDAYDNGDYTRGIFGKEREI</sequence>
<protein>
    <submittedName>
        <fullName evidence="1">Uncharacterized protein</fullName>
    </submittedName>
</protein>
<evidence type="ECO:0000313" key="1">
    <source>
        <dbReference type="EMBL" id="EHL72389.1"/>
    </source>
</evidence>
<accession>G9QQS0</accession>
<dbReference type="Proteomes" id="UP000011747">
    <property type="component" value="Unassembled WGS sequence"/>
</dbReference>
<comment type="caution">
    <text evidence="1">The sequence shown here is derived from an EMBL/GenBank/DDBJ whole genome shotgun (WGS) entry which is preliminary data.</text>
</comment>
<dbReference type="PATRIC" id="fig|665952.3.peg.3583"/>